<comment type="caution">
    <text evidence="5">The sequence shown here is derived from an EMBL/GenBank/DDBJ whole genome shotgun (WGS) entry which is preliminary data.</text>
</comment>
<proteinExistence type="inferred from homology"/>
<dbReference type="InterPro" id="IPR001461">
    <property type="entry name" value="Aspartic_peptidase_A1"/>
</dbReference>
<dbReference type="PRINTS" id="PR00792">
    <property type="entry name" value="PEPSIN"/>
</dbReference>
<evidence type="ECO:0000259" key="4">
    <source>
        <dbReference type="PROSITE" id="PS51767"/>
    </source>
</evidence>
<dbReference type="Pfam" id="PF00026">
    <property type="entry name" value="Asp"/>
    <property type="match status" value="1"/>
</dbReference>
<keyword evidence="6" id="KW-1185">Reference proteome</keyword>
<feature type="signal peptide" evidence="3">
    <location>
        <begin position="1"/>
        <end position="16"/>
    </location>
</feature>
<sequence>MLYSLVVACLICASCARPFVTNAPAVTSRLPNKRGFDIPIQRRGFGRKHKRGDVSGSIGLGNNADVLYTVPIELGNSVAAVNLDTGSSDLWVVSDTCQVNTCRGSTVSRYPSSSLNDTGVDVSLLYGDSTTGTFASGPVGLDTAIIAGVAMTSQSFGVINATNNAVVQFGSAGIFGLGFPSGSKVQEALVTKKFGPIDDTDDFVRATYTDGPLLTRIAMTEELEMPMFSITLQRSTVDIGGNGMLTIGKLPDGIENSSLTWVPVRLYRVEDGGLRPPKFAPDEVYPFRWEIDIDGVFLNGQKVADSTIPAVGVNPGRVTALIDTGNSILRGPADMVTSIFKVVSPAYDPTDSNSKPTLPCSVPRTMSFQIGGKMFPVDPRDFIGPLEDGDTTTCVADNLVATDAPRLGSLYSWSLGDPFMKSNLVAFHYGNLTHPSVDPPRIGFLSTVPSNADDLLKQAVIDAQNNGGTFEETLVIAPTASAAAEGQVTVSPGSPRSTGTVTRTVAASVTSEALTATTTSDENLNKSNAAFAIDIPSSRFGTWGYLALLLAPFILL</sequence>
<keyword evidence="5" id="KW-0378">Hydrolase</keyword>
<accession>A0A369J7A2</accession>
<dbReference type="GO" id="GO:0004190">
    <property type="term" value="F:aspartic-type endopeptidase activity"/>
    <property type="evidence" value="ECO:0007669"/>
    <property type="project" value="InterPro"/>
</dbReference>
<dbReference type="OrthoDB" id="3089at2759"/>
<dbReference type="AlphaFoldDB" id="A0A369J7A2"/>
<keyword evidence="3" id="KW-0732">Signal</keyword>
<dbReference type="Gene3D" id="2.40.70.10">
    <property type="entry name" value="Acid Proteases"/>
    <property type="match status" value="2"/>
</dbReference>
<feature type="chain" id="PRO_5016828271" evidence="3">
    <location>
        <begin position="17"/>
        <end position="556"/>
    </location>
</feature>
<reference evidence="5" key="1">
    <citation type="submission" date="2018-04" db="EMBL/GenBank/DDBJ databases">
        <title>Whole genome sequencing of Hypsizygus marmoreus.</title>
        <authorList>
            <person name="Choi I.-G."/>
            <person name="Min B."/>
            <person name="Kim J.-G."/>
            <person name="Kim S."/>
            <person name="Oh Y.-L."/>
            <person name="Kong W.-S."/>
            <person name="Park H."/>
            <person name="Jeong J."/>
            <person name="Song E.-S."/>
        </authorList>
    </citation>
    <scope>NUCLEOTIDE SEQUENCE [LARGE SCALE GENOMIC DNA]</scope>
    <source>
        <strain evidence="5">51987-8</strain>
    </source>
</reference>
<name>A0A369J7A2_HYPMA</name>
<dbReference type="InParanoid" id="A0A369J7A2"/>
<dbReference type="InterPro" id="IPR034164">
    <property type="entry name" value="Pepsin-like_dom"/>
</dbReference>
<evidence type="ECO:0000313" key="6">
    <source>
        <dbReference type="Proteomes" id="UP000076154"/>
    </source>
</evidence>
<comment type="similarity">
    <text evidence="1">Belongs to the peptidase A1 family.</text>
</comment>
<dbReference type="CDD" id="cd05471">
    <property type="entry name" value="pepsin_like"/>
    <property type="match status" value="1"/>
</dbReference>
<dbReference type="Proteomes" id="UP000076154">
    <property type="component" value="Unassembled WGS sequence"/>
</dbReference>
<keyword evidence="5" id="KW-0645">Protease</keyword>
<evidence type="ECO:0000313" key="5">
    <source>
        <dbReference type="EMBL" id="RDB14736.1"/>
    </source>
</evidence>
<evidence type="ECO:0000256" key="3">
    <source>
        <dbReference type="SAM" id="SignalP"/>
    </source>
</evidence>
<dbReference type="SUPFAM" id="SSF50630">
    <property type="entry name" value="Acid proteases"/>
    <property type="match status" value="1"/>
</dbReference>
<dbReference type="PANTHER" id="PTHR47966">
    <property type="entry name" value="BETA-SITE APP-CLEAVING ENZYME, ISOFORM A-RELATED"/>
    <property type="match status" value="1"/>
</dbReference>
<evidence type="ECO:0000256" key="2">
    <source>
        <dbReference type="PIRSR" id="PIRSR601461-1"/>
    </source>
</evidence>
<dbReference type="EMBL" id="LUEZ02000096">
    <property type="protein sequence ID" value="RDB14736.1"/>
    <property type="molecule type" value="Genomic_DNA"/>
</dbReference>
<organism evidence="5 6">
    <name type="scientific">Hypsizygus marmoreus</name>
    <name type="common">White beech mushroom</name>
    <name type="synonym">Agaricus marmoreus</name>
    <dbReference type="NCBI Taxonomy" id="39966"/>
    <lineage>
        <taxon>Eukaryota</taxon>
        <taxon>Fungi</taxon>
        <taxon>Dikarya</taxon>
        <taxon>Basidiomycota</taxon>
        <taxon>Agaricomycotina</taxon>
        <taxon>Agaricomycetes</taxon>
        <taxon>Agaricomycetidae</taxon>
        <taxon>Agaricales</taxon>
        <taxon>Tricholomatineae</taxon>
        <taxon>Lyophyllaceae</taxon>
        <taxon>Hypsizygus</taxon>
    </lineage>
</organism>
<protein>
    <submittedName>
        <fullName evidence="5">Aspartic protease</fullName>
    </submittedName>
</protein>
<dbReference type="GO" id="GO:0006508">
    <property type="term" value="P:proteolysis"/>
    <property type="evidence" value="ECO:0007669"/>
    <property type="project" value="UniProtKB-KW"/>
</dbReference>
<feature type="active site" evidence="2">
    <location>
        <position position="323"/>
    </location>
</feature>
<feature type="active site" evidence="2">
    <location>
        <position position="84"/>
    </location>
</feature>
<dbReference type="PROSITE" id="PS51767">
    <property type="entry name" value="PEPTIDASE_A1"/>
    <property type="match status" value="1"/>
</dbReference>
<dbReference type="InterPro" id="IPR021109">
    <property type="entry name" value="Peptidase_aspartic_dom_sf"/>
</dbReference>
<evidence type="ECO:0000256" key="1">
    <source>
        <dbReference type="ARBA" id="ARBA00007447"/>
    </source>
</evidence>
<dbReference type="InterPro" id="IPR033121">
    <property type="entry name" value="PEPTIDASE_A1"/>
</dbReference>
<dbReference type="PANTHER" id="PTHR47966:SF51">
    <property type="entry name" value="BETA-SITE APP-CLEAVING ENZYME, ISOFORM A-RELATED"/>
    <property type="match status" value="1"/>
</dbReference>
<feature type="domain" description="Peptidase A1" evidence="4">
    <location>
        <begin position="68"/>
        <end position="445"/>
    </location>
</feature>
<gene>
    <name evidence="5" type="primary">pr1_3</name>
    <name evidence="5" type="ORF">Hypma_016470</name>
</gene>
<dbReference type="STRING" id="39966.A0A369J7A2"/>